<dbReference type="PRINTS" id="PR00385">
    <property type="entry name" value="P450"/>
</dbReference>
<organism evidence="10 11">
    <name type="scientific">Periconia digitata</name>
    <dbReference type="NCBI Taxonomy" id="1303443"/>
    <lineage>
        <taxon>Eukaryota</taxon>
        <taxon>Fungi</taxon>
        <taxon>Dikarya</taxon>
        <taxon>Ascomycota</taxon>
        <taxon>Pezizomycotina</taxon>
        <taxon>Dothideomycetes</taxon>
        <taxon>Pleosporomycetidae</taxon>
        <taxon>Pleosporales</taxon>
        <taxon>Massarineae</taxon>
        <taxon>Periconiaceae</taxon>
        <taxon>Periconia</taxon>
    </lineage>
</organism>
<dbReference type="PROSITE" id="PS00086">
    <property type="entry name" value="CYTOCHROME_P450"/>
    <property type="match status" value="1"/>
</dbReference>
<evidence type="ECO:0000256" key="3">
    <source>
        <dbReference type="ARBA" id="ARBA00022617"/>
    </source>
</evidence>
<evidence type="ECO:0000256" key="8">
    <source>
        <dbReference type="PIRSR" id="PIRSR602402-1"/>
    </source>
</evidence>
<keyword evidence="4 8" id="KW-0479">Metal-binding</keyword>
<dbReference type="Proteomes" id="UP001152607">
    <property type="component" value="Unassembled WGS sequence"/>
</dbReference>
<evidence type="ECO:0000313" key="11">
    <source>
        <dbReference type="Proteomes" id="UP001152607"/>
    </source>
</evidence>
<feature type="binding site" description="axial binding residue" evidence="8">
    <location>
        <position position="461"/>
    </location>
    <ligand>
        <name>heme</name>
        <dbReference type="ChEBI" id="CHEBI:30413"/>
    </ligand>
    <ligandPart>
        <name>Fe</name>
        <dbReference type="ChEBI" id="CHEBI:18248"/>
    </ligandPart>
</feature>
<evidence type="ECO:0000313" key="10">
    <source>
        <dbReference type="EMBL" id="CAI6338612.1"/>
    </source>
</evidence>
<evidence type="ECO:0000256" key="7">
    <source>
        <dbReference type="ARBA" id="ARBA00023033"/>
    </source>
</evidence>
<evidence type="ECO:0000256" key="4">
    <source>
        <dbReference type="ARBA" id="ARBA00022723"/>
    </source>
</evidence>
<dbReference type="InterPro" id="IPR002974">
    <property type="entry name" value="Cyt_P450_E_CYP52_ascomycetes"/>
</dbReference>
<evidence type="ECO:0008006" key="12">
    <source>
        <dbReference type="Google" id="ProtNLM"/>
    </source>
</evidence>
<dbReference type="PRINTS" id="PR00464">
    <property type="entry name" value="EP450II"/>
</dbReference>
<dbReference type="GO" id="GO:0005506">
    <property type="term" value="F:iron ion binding"/>
    <property type="evidence" value="ECO:0007669"/>
    <property type="project" value="InterPro"/>
</dbReference>
<keyword evidence="3 8" id="KW-0349">Heme</keyword>
<keyword evidence="7 9" id="KW-0503">Monooxygenase</keyword>
<dbReference type="InterPro" id="IPR047146">
    <property type="entry name" value="Cyt_P450_E_CYP52_fungi"/>
</dbReference>
<protein>
    <recommendedName>
        <fullName evidence="12">Cytochrome P450</fullName>
    </recommendedName>
</protein>
<dbReference type="InterPro" id="IPR017972">
    <property type="entry name" value="Cyt_P450_CS"/>
</dbReference>
<dbReference type="CDD" id="cd11063">
    <property type="entry name" value="CYP52"/>
    <property type="match status" value="1"/>
</dbReference>
<reference evidence="10" key="1">
    <citation type="submission" date="2023-01" db="EMBL/GenBank/DDBJ databases">
        <authorList>
            <person name="Van Ghelder C."/>
            <person name="Rancurel C."/>
        </authorList>
    </citation>
    <scope>NUCLEOTIDE SEQUENCE</scope>
    <source>
        <strain evidence="10">CNCM I-4278</strain>
    </source>
</reference>
<dbReference type="GO" id="GO:0020037">
    <property type="term" value="F:heme binding"/>
    <property type="evidence" value="ECO:0007669"/>
    <property type="project" value="InterPro"/>
</dbReference>
<dbReference type="InterPro" id="IPR001128">
    <property type="entry name" value="Cyt_P450"/>
</dbReference>
<dbReference type="EMBL" id="CAOQHR010000008">
    <property type="protein sequence ID" value="CAI6338612.1"/>
    <property type="molecule type" value="Genomic_DNA"/>
</dbReference>
<dbReference type="SUPFAM" id="SSF48264">
    <property type="entry name" value="Cytochrome P450"/>
    <property type="match status" value="1"/>
</dbReference>
<evidence type="ECO:0000256" key="9">
    <source>
        <dbReference type="RuleBase" id="RU000461"/>
    </source>
</evidence>
<sequence>MGVYTTVIAPACIALILFFQQCRTWIQRRSVEAKASASGCGDVPVMPNKLPGGIERYLVRFSLKLDKLDFSEDVARRPFTRMGRYTYRSNTLFSNPTIYTAEPANVQALLSTQTSDFEYGSFREDSLKEVIGHGIFTTEGPSWKRFRRQLKPHFSRENVSNLEDLKHHFHTLGKVFPDIHDESGWLSTATDVVPLFSRFATDTSTELLFGESANSQTRAMIGSSVQDESEFSSALDYVLSYIIWRARMDFLGWLLPSGKFRRSIGTIHNYVSRYVDSALNKEPLTRSKDKTVLLEELIAQTQSPTELRDQILQLFIGGRTPTAALLSHAMLFLARNPQQYAEARAKVLGFFRSDDELTFDSIRECKLLTYILYETMRLLPPTALSLPRCAKRDTTLPCGGGPDETQPILVRRGEFVRFSHYTMYRRPDIWGSDAEEFRPMRWEGRSIGAEYIPFSMGPRICLGQQLALNEARYVLARMLMMFDRIEHVDAHLPIKTKFSLVTAVQNGVRLRMHRAADVEGFA</sequence>
<dbReference type="GO" id="GO:0016712">
    <property type="term" value="F:oxidoreductase activity, acting on paired donors, with incorporation or reduction of molecular oxygen, reduced flavin or flavoprotein as one donor, and incorporation of one atom of oxygen"/>
    <property type="evidence" value="ECO:0007669"/>
    <property type="project" value="InterPro"/>
</dbReference>
<comment type="caution">
    <text evidence="10">The sequence shown here is derived from an EMBL/GenBank/DDBJ whole genome shotgun (WGS) entry which is preliminary data.</text>
</comment>
<dbReference type="InterPro" id="IPR036396">
    <property type="entry name" value="Cyt_P450_sf"/>
</dbReference>
<dbReference type="PRINTS" id="PR01239">
    <property type="entry name" value="EP450IICYP52"/>
</dbReference>
<dbReference type="InterPro" id="IPR002402">
    <property type="entry name" value="Cyt_P450_E_grp-II"/>
</dbReference>
<dbReference type="AlphaFoldDB" id="A0A9W4UPW1"/>
<evidence type="ECO:0000256" key="2">
    <source>
        <dbReference type="ARBA" id="ARBA00010617"/>
    </source>
</evidence>
<gene>
    <name evidence="10" type="ORF">PDIGIT_LOCUS11742</name>
</gene>
<keyword evidence="6 8" id="KW-0408">Iron</keyword>
<dbReference type="PANTHER" id="PTHR24287:SF1">
    <property type="entry name" value="P450, PUTATIVE (EUROFUNG)-RELATED"/>
    <property type="match status" value="1"/>
</dbReference>
<dbReference type="OrthoDB" id="1470350at2759"/>
<comment type="similarity">
    <text evidence="2 9">Belongs to the cytochrome P450 family.</text>
</comment>
<dbReference type="PANTHER" id="PTHR24287">
    <property type="entry name" value="P450, PUTATIVE (EUROFUNG)-RELATED"/>
    <property type="match status" value="1"/>
</dbReference>
<name>A0A9W4UPW1_9PLEO</name>
<accession>A0A9W4UPW1</accession>
<comment type="cofactor">
    <cofactor evidence="1 8">
        <name>heme</name>
        <dbReference type="ChEBI" id="CHEBI:30413"/>
    </cofactor>
</comment>
<keyword evidence="5 9" id="KW-0560">Oxidoreductase</keyword>
<evidence type="ECO:0000256" key="5">
    <source>
        <dbReference type="ARBA" id="ARBA00023002"/>
    </source>
</evidence>
<evidence type="ECO:0000256" key="1">
    <source>
        <dbReference type="ARBA" id="ARBA00001971"/>
    </source>
</evidence>
<keyword evidence="11" id="KW-1185">Reference proteome</keyword>
<dbReference type="Pfam" id="PF00067">
    <property type="entry name" value="p450"/>
    <property type="match status" value="1"/>
</dbReference>
<evidence type="ECO:0000256" key="6">
    <source>
        <dbReference type="ARBA" id="ARBA00023004"/>
    </source>
</evidence>
<dbReference type="Gene3D" id="1.10.630.10">
    <property type="entry name" value="Cytochrome P450"/>
    <property type="match status" value="1"/>
</dbReference>
<proteinExistence type="inferred from homology"/>